<evidence type="ECO:0000313" key="1">
    <source>
        <dbReference type="EMBL" id="NEN22111.1"/>
    </source>
</evidence>
<accession>A0A7K3WM64</accession>
<dbReference type="Proteomes" id="UP000486602">
    <property type="component" value="Unassembled WGS sequence"/>
</dbReference>
<dbReference type="InterPro" id="IPR025634">
    <property type="entry name" value="DUF4292"/>
</dbReference>
<sequence length="295" mass="33945">MRKTTILVFVAATLSVMSCKTRRAVEKSPLFPLSENALLDLVEQNSFEYKSFSSKLLVSADMPEQKGSFKVNMRMQKDTVIWMSVTPALGIEAVRVLIEPDTLMFINKMKDQYFAGGYSSIDSLLQYATKFEFLENLLVGNAVEIESNEKYNSVVDELYYVLQTKVKRKVKKAVETSIKPSKRDSVYGEILKPKKFDKATEKLDDQDLIVKRYYIRASDFKISRVNIDDLQYGRFVEISYSNFETFDGQVLPLKIFIDIRTPTETSNIVIEHSRIKVNESQSYPFKIPSSYEPMD</sequence>
<comment type="caution">
    <text evidence="1">The sequence shown here is derived from an EMBL/GenBank/DDBJ whole genome shotgun (WGS) entry which is preliminary data.</text>
</comment>
<dbReference type="AlphaFoldDB" id="A0A7K3WM64"/>
<protein>
    <submittedName>
        <fullName evidence="1">DUF4292 domain-containing protein</fullName>
    </submittedName>
</protein>
<reference evidence="1 2" key="1">
    <citation type="submission" date="2020-02" db="EMBL/GenBank/DDBJ databases">
        <title>Out from the shadows clarifying the taxonomy of the family Cryomorphaceae and related taxa by utilizing the GTDB taxonomic framework.</title>
        <authorList>
            <person name="Bowman J.P."/>
        </authorList>
    </citation>
    <scope>NUCLEOTIDE SEQUENCE [LARGE SCALE GENOMIC DNA]</scope>
    <source>
        <strain evidence="1 2">QSSC 1-22</strain>
    </source>
</reference>
<organism evidence="1 2">
    <name type="scientific">Cryomorpha ignava</name>
    <dbReference type="NCBI Taxonomy" id="101383"/>
    <lineage>
        <taxon>Bacteria</taxon>
        <taxon>Pseudomonadati</taxon>
        <taxon>Bacteroidota</taxon>
        <taxon>Flavobacteriia</taxon>
        <taxon>Flavobacteriales</taxon>
        <taxon>Cryomorphaceae</taxon>
        <taxon>Cryomorpha</taxon>
    </lineage>
</organism>
<name>A0A7K3WM64_9FLAO</name>
<dbReference type="PROSITE" id="PS51257">
    <property type="entry name" value="PROKAR_LIPOPROTEIN"/>
    <property type="match status" value="1"/>
</dbReference>
<dbReference type="Pfam" id="PF14125">
    <property type="entry name" value="DUF4292"/>
    <property type="match status" value="2"/>
</dbReference>
<dbReference type="EMBL" id="JAAGVY010000001">
    <property type="protein sequence ID" value="NEN22111.1"/>
    <property type="molecule type" value="Genomic_DNA"/>
</dbReference>
<proteinExistence type="predicted"/>
<dbReference type="RefSeq" id="WP_163282825.1">
    <property type="nucleotide sequence ID" value="NZ_JAAGVY010000001.1"/>
</dbReference>
<evidence type="ECO:0000313" key="2">
    <source>
        <dbReference type="Proteomes" id="UP000486602"/>
    </source>
</evidence>
<keyword evidence="2" id="KW-1185">Reference proteome</keyword>
<gene>
    <name evidence="1" type="ORF">G3O08_01155</name>
</gene>